<dbReference type="STRING" id="180498.A0A067JIC8"/>
<dbReference type="Proteomes" id="UP000027138">
    <property type="component" value="Unassembled WGS sequence"/>
</dbReference>
<dbReference type="InterPro" id="IPR001005">
    <property type="entry name" value="SANT/Myb"/>
</dbReference>
<keyword evidence="3" id="KW-0238">DNA-binding</keyword>
<dbReference type="CDD" id="cd00167">
    <property type="entry name" value="SANT"/>
    <property type="match status" value="1"/>
</dbReference>
<dbReference type="GO" id="GO:0005634">
    <property type="term" value="C:nucleus"/>
    <property type="evidence" value="ECO:0007669"/>
    <property type="project" value="UniProtKB-ARBA"/>
</dbReference>
<keyword evidence="2" id="KW-0805">Transcription regulation</keyword>
<dbReference type="InterPro" id="IPR032451">
    <property type="entry name" value="SMARCC_C"/>
</dbReference>
<keyword evidence="6" id="KW-0175">Coiled coil</keyword>
<dbReference type="Pfam" id="PF16495">
    <property type="entry name" value="SWIRM-assoc_1"/>
    <property type="match status" value="1"/>
</dbReference>
<dbReference type="OrthoDB" id="118550at2759"/>
<dbReference type="InterPro" id="IPR017884">
    <property type="entry name" value="SANT_dom"/>
</dbReference>
<dbReference type="PROSITE" id="PS51293">
    <property type="entry name" value="SANT"/>
    <property type="match status" value="1"/>
</dbReference>
<evidence type="ECO:0000259" key="10">
    <source>
        <dbReference type="PROSITE" id="PS51293"/>
    </source>
</evidence>
<dbReference type="Gene3D" id="1.10.10.60">
    <property type="entry name" value="Homeodomain-like"/>
    <property type="match status" value="1"/>
</dbReference>
<name>A0A067JIC8_JATCU</name>
<keyword evidence="4" id="KW-0804">Transcription</keyword>
<feature type="domain" description="SWIRM" evidence="9">
    <location>
        <begin position="23"/>
        <end position="120"/>
    </location>
</feature>
<dbReference type="GO" id="GO:0003677">
    <property type="term" value="F:DNA binding"/>
    <property type="evidence" value="ECO:0007669"/>
    <property type="project" value="UniProtKB-KW"/>
</dbReference>
<evidence type="ECO:0000256" key="7">
    <source>
        <dbReference type="SAM" id="MobiDB-lite"/>
    </source>
</evidence>
<dbReference type="InterPro" id="IPR007526">
    <property type="entry name" value="SWIRM"/>
</dbReference>
<evidence type="ECO:0000259" key="9">
    <source>
        <dbReference type="PROSITE" id="PS50934"/>
    </source>
</evidence>
<dbReference type="SUPFAM" id="SSF46689">
    <property type="entry name" value="Homeodomain-like"/>
    <property type="match status" value="2"/>
</dbReference>
<dbReference type="PROSITE" id="PS50090">
    <property type="entry name" value="MYB_LIKE"/>
    <property type="match status" value="1"/>
</dbReference>
<dbReference type="FunFam" id="1.10.10.10:FF:000020">
    <property type="entry name" value="SWI/SNF complex subunit SMARCC2 isoform c"/>
    <property type="match status" value="1"/>
</dbReference>
<feature type="compositionally biased region" description="Polar residues" evidence="7">
    <location>
        <begin position="442"/>
        <end position="454"/>
    </location>
</feature>
<dbReference type="Gene3D" id="1.10.10.10">
    <property type="entry name" value="Winged helix-like DNA-binding domain superfamily/Winged helix DNA-binding domain"/>
    <property type="match status" value="1"/>
</dbReference>
<dbReference type="Pfam" id="PF04433">
    <property type="entry name" value="SWIRM"/>
    <property type="match status" value="1"/>
</dbReference>
<dbReference type="InterPro" id="IPR036388">
    <property type="entry name" value="WH-like_DNA-bd_sf"/>
</dbReference>
<protein>
    <recommendedName>
        <fullName evidence="13">SWIRM domain-containing protein</fullName>
    </recommendedName>
</protein>
<evidence type="ECO:0008006" key="13">
    <source>
        <dbReference type="Google" id="ProtNLM"/>
    </source>
</evidence>
<evidence type="ECO:0000256" key="6">
    <source>
        <dbReference type="SAM" id="Coils"/>
    </source>
</evidence>
<evidence type="ECO:0000256" key="1">
    <source>
        <dbReference type="ARBA" id="ARBA00022473"/>
    </source>
</evidence>
<reference evidence="11 12" key="1">
    <citation type="journal article" date="2014" name="PLoS ONE">
        <title>Global Analysis of Gene Expression Profiles in Physic Nut (Jatropha curcas L.) Seedlings Exposed to Salt Stress.</title>
        <authorList>
            <person name="Zhang L."/>
            <person name="Zhang C."/>
            <person name="Wu P."/>
            <person name="Chen Y."/>
            <person name="Li M."/>
            <person name="Jiang H."/>
            <person name="Wu G."/>
        </authorList>
    </citation>
    <scope>NUCLEOTIDE SEQUENCE [LARGE SCALE GENOMIC DNA]</scope>
    <source>
        <strain evidence="12">cv. GZQX0401</strain>
        <tissue evidence="11">Young leaves</tissue>
    </source>
</reference>
<keyword evidence="1" id="KW-0217">Developmental protein</keyword>
<evidence type="ECO:0000256" key="3">
    <source>
        <dbReference type="ARBA" id="ARBA00023125"/>
    </source>
</evidence>
<evidence type="ECO:0000259" key="8">
    <source>
        <dbReference type="PROSITE" id="PS50090"/>
    </source>
</evidence>
<dbReference type="SMART" id="SM00717">
    <property type="entry name" value="SANT"/>
    <property type="match status" value="1"/>
</dbReference>
<dbReference type="InterPro" id="IPR009057">
    <property type="entry name" value="Homeodomain-like_sf"/>
</dbReference>
<feature type="domain" description="Myb-like" evidence="8">
    <location>
        <begin position="248"/>
        <end position="282"/>
    </location>
</feature>
<gene>
    <name evidence="11" type="ORF">JCGZ_26414</name>
</gene>
<evidence type="ECO:0000256" key="5">
    <source>
        <dbReference type="ARBA" id="ARBA00023242"/>
    </source>
</evidence>
<dbReference type="Pfam" id="PF00249">
    <property type="entry name" value="Myb_DNA-binding"/>
    <property type="match status" value="1"/>
</dbReference>
<evidence type="ECO:0000256" key="4">
    <source>
        <dbReference type="ARBA" id="ARBA00023163"/>
    </source>
</evidence>
<sequence>MEKTHYDPDPKPTRPDEPELDLYTIPSYSSWFAWDDIHETERAGLKEFFDGSSITRTPKIYKEYRDFIINKYREDPSRRLTFTEIRKSLVGDVNLLQKVFKFLDKWGLINFGASSASYDDLEKEETGKIRVEDGPPNGVRVVAMPNSLKPLSVPQSAAGTADVVEDGLKLPPLTSFSDVFSELGKQKGFVCGNCGESCGSERYESIKQDQYVLCLKCFKDGNYGENKSKDDFKFSDSVDGSVTHGAVWTEAETLLLLESVLRHGDNWDLVAQDVQTKSKLDCISKLIELPFGDLLLSSTYKNGNSSGLSRIENSSKQAPLPAAENQATIKNEDSLRDQTNANEQNGDVVDEGPPLKRKRIGSLSDGGSSLMKQAALISMIAGPDAAAAAAKAAITALCDETSCPREIFDGKEDFPTNGLWSPTLHSMPQRVNQVEDSETTDRSTQSETQETCPGQNDIPLTLRLRTAIATSLGAAAAHAKLLADTEDREIENLVTTIIETQLKKLQYKIKHFDSLELIMEKEHAELEELKESLIKERIDVLQRAITAGILKWKDHTSVKSPSWTVF</sequence>
<evidence type="ECO:0000313" key="11">
    <source>
        <dbReference type="EMBL" id="KDP22583.1"/>
    </source>
</evidence>
<proteinExistence type="predicted"/>
<dbReference type="EMBL" id="KK915447">
    <property type="protein sequence ID" value="KDP22583.1"/>
    <property type="molecule type" value="Genomic_DNA"/>
</dbReference>
<keyword evidence="12" id="KW-1185">Reference proteome</keyword>
<feature type="compositionally biased region" description="Polar residues" evidence="7">
    <location>
        <begin position="420"/>
        <end position="434"/>
    </location>
</feature>
<dbReference type="AlphaFoldDB" id="A0A067JIC8"/>
<feature type="coiled-coil region" evidence="6">
    <location>
        <begin position="512"/>
        <end position="539"/>
    </location>
</feature>
<feature type="region of interest" description="Disordered" evidence="7">
    <location>
        <begin position="420"/>
        <end position="456"/>
    </location>
</feature>
<feature type="domain" description="SANT" evidence="10">
    <location>
        <begin position="243"/>
        <end position="294"/>
    </location>
</feature>
<organism evidence="11 12">
    <name type="scientific">Jatropha curcas</name>
    <name type="common">Barbados nut</name>
    <dbReference type="NCBI Taxonomy" id="180498"/>
    <lineage>
        <taxon>Eukaryota</taxon>
        <taxon>Viridiplantae</taxon>
        <taxon>Streptophyta</taxon>
        <taxon>Embryophyta</taxon>
        <taxon>Tracheophyta</taxon>
        <taxon>Spermatophyta</taxon>
        <taxon>Magnoliopsida</taxon>
        <taxon>eudicotyledons</taxon>
        <taxon>Gunneridae</taxon>
        <taxon>Pentapetalae</taxon>
        <taxon>rosids</taxon>
        <taxon>fabids</taxon>
        <taxon>Malpighiales</taxon>
        <taxon>Euphorbiaceae</taxon>
        <taxon>Crotonoideae</taxon>
        <taxon>Jatropheae</taxon>
        <taxon>Jatropha</taxon>
    </lineage>
</organism>
<dbReference type="PANTHER" id="PTHR12802:SF140">
    <property type="entry name" value="SWI_SNF COMPLEX SUBUNIT SWI3A"/>
    <property type="match status" value="1"/>
</dbReference>
<evidence type="ECO:0000313" key="12">
    <source>
        <dbReference type="Proteomes" id="UP000027138"/>
    </source>
</evidence>
<accession>A0A067JIC8</accession>
<keyword evidence="5" id="KW-0539">Nucleus</keyword>
<evidence type="ECO:0000256" key="2">
    <source>
        <dbReference type="ARBA" id="ARBA00023015"/>
    </source>
</evidence>
<feature type="region of interest" description="Disordered" evidence="7">
    <location>
        <begin position="329"/>
        <end position="356"/>
    </location>
</feature>
<dbReference type="PROSITE" id="PS50934">
    <property type="entry name" value="SWIRM"/>
    <property type="match status" value="1"/>
</dbReference>
<dbReference type="PANTHER" id="PTHR12802">
    <property type="entry name" value="SWI/SNF COMPLEX-RELATED"/>
    <property type="match status" value="1"/>
</dbReference>